<organism evidence="1 2">
    <name type="scientific">Haloactinospora alba</name>
    <dbReference type="NCBI Taxonomy" id="405555"/>
    <lineage>
        <taxon>Bacteria</taxon>
        <taxon>Bacillati</taxon>
        <taxon>Actinomycetota</taxon>
        <taxon>Actinomycetes</taxon>
        <taxon>Streptosporangiales</taxon>
        <taxon>Nocardiopsidaceae</taxon>
        <taxon>Haloactinospora</taxon>
    </lineage>
</organism>
<dbReference type="AlphaFoldDB" id="A0A543NFJ5"/>
<dbReference type="EMBL" id="VFQC01000001">
    <property type="protein sequence ID" value="TQN30587.1"/>
    <property type="molecule type" value="Genomic_DNA"/>
</dbReference>
<accession>A0A543NFJ5</accession>
<dbReference type="OrthoDB" id="4149427at2"/>
<dbReference type="Proteomes" id="UP000317422">
    <property type="component" value="Unassembled WGS sequence"/>
</dbReference>
<dbReference type="RefSeq" id="WP_141921822.1">
    <property type="nucleotide sequence ID" value="NZ_VFQC01000001.1"/>
</dbReference>
<evidence type="ECO:0000313" key="1">
    <source>
        <dbReference type="EMBL" id="TQN30587.1"/>
    </source>
</evidence>
<protein>
    <submittedName>
        <fullName evidence="1">Uncharacterized protein</fullName>
    </submittedName>
</protein>
<gene>
    <name evidence="1" type="ORF">FHX37_0469</name>
</gene>
<name>A0A543NFJ5_9ACTN</name>
<sequence>MTTKRTLPSLPREINSVPVAEWTRWKRAVVMSHIDPGCPTCGDSGPSCIALGYEHYRGNESGLMYRWNAHRCPACDEITIYERRTDPDTLRRYSAEVAYYPPRREEDR</sequence>
<reference evidence="1 2" key="1">
    <citation type="submission" date="2019-06" db="EMBL/GenBank/DDBJ databases">
        <title>Sequencing the genomes of 1000 actinobacteria strains.</title>
        <authorList>
            <person name="Klenk H.-P."/>
        </authorList>
    </citation>
    <scope>NUCLEOTIDE SEQUENCE [LARGE SCALE GENOMIC DNA]</scope>
    <source>
        <strain evidence="1 2">DSM 45015</strain>
    </source>
</reference>
<evidence type="ECO:0000313" key="2">
    <source>
        <dbReference type="Proteomes" id="UP000317422"/>
    </source>
</evidence>
<proteinExistence type="predicted"/>
<keyword evidence="2" id="KW-1185">Reference proteome</keyword>
<comment type="caution">
    <text evidence="1">The sequence shown here is derived from an EMBL/GenBank/DDBJ whole genome shotgun (WGS) entry which is preliminary data.</text>
</comment>